<dbReference type="PANTHER" id="PTHR30349">
    <property type="entry name" value="PHAGE INTEGRASE-RELATED"/>
    <property type="match status" value="1"/>
</dbReference>
<evidence type="ECO:0000259" key="6">
    <source>
        <dbReference type="PROSITE" id="PS51900"/>
    </source>
</evidence>
<evidence type="ECO:0000259" key="5">
    <source>
        <dbReference type="PROSITE" id="PS51898"/>
    </source>
</evidence>
<dbReference type="SUPFAM" id="SSF56349">
    <property type="entry name" value="DNA breaking-rejoining enzymes"/>
    <property type="match status" value="1"/>
</dbReference>
<dbReference type="AlphaFoldDB" id="A0AAU7W969"/>
<protein>
    <submittedName>
        <fullName evidence="7">Tyrosine-type recombinase/integrase</fullName>
    </submittedName>
</protein>
<sequence>MIISGEWASAIQDYLNAITAAGHRPNTVYARRQQLQHLARRVEVGPWQLDHEQLVAYLGAQQWARETRRSRIAAIEGFYDWGVKRKHIGRKRRPTKGLTKLSPADPQPRPVPDQVYLEALIRAGADEALWIDLAAEHGLRRAEIAGMHSRDIVPTLLGYDLIVHGKGGKDRLVPLTAPMARALLERGDGWLWVGDDGGHISPRWLGFRVNRLLSGAWTIHKLRHRAATRFWVTAGGDPYVVAELMGWASIAMVRTYVKLPDDRLRNVVEGASRAGSPIVRGIP</sequence>
<evidence type="ECO:0000256" key="1">
    <source>
        <dbReference type="ARBA" id="ARBA00008857"/>
    </source>
</evidence>
<dbReference type="InterPro" id="IPR010998">
    <property type="entry name" value="Integrase_recombinase_N"/>
</dbReference>
<reference evidence="7" key="1">
    <citation type="submission" date="2024-05" db="EMBL/GenBank/DDBJ databases">
        <authorList>
            <person name="Yu L."/>
        </authorList>
    </citation>
    <scope>NUCLEOTIDE SEQUENCE</scope>
    <source>
        <strain evidence="7">G08B096</strain>
    </source>
</reference>
<dbReference type="Gene3D" id="1.10.150.130">
    <property type="match status" value="1"/>
</dbReference>
<feature type="domain" description="Core-binding (CB)" evidence="6">
    <location>
        <begin position="5"/>
        <end position="83"/>
    </location>
</feature>
<dbReference type="InterPro" id="IPR050090">
    <property type="entry name" value="Tyrosine_recombinase_XerCD"/>
</dbReference>
<dbReference type="EMBL" id="CP158374">
    <property type="protein sequence ID" value="XBX81983.1"/>
    <property type="molecule type" value="Genomic_DNA"/>
</dbReference>
<proteinExistence type="inferred from homology"/>
<dbReference type="InterPro" id="IPR011010">
    <property type="entry name" value="DNA_brk_join_enz"/>
</dbReference>
<keyword evidence="2 4" id="KW-0238">DNA-binding</keyword>
<dbReference type="RefSeq" id="WP_350348004.1">
    <property type="nucleotide sequence ID" value="NZ_CP158374.1"/>
</dbReference>
<keyword evidence="3" id="KW-0233">DNA recombination</keyword>
<organism evidence="7">
    <name type="scientific">Agromyces sp. G08B096</name>
    <dbReference type="NCBI Taxonomy" id="3156399"/>
    <lineage>
        <taxon>Bacteria</taxon>
        <taxon>Bacillati</taxon>
        <taxon>Actinomycetota</taxon>
        <taxon>Actinomycetes</taxon>
        <taxon>Micrococcales</taxon>
        <taxon>Microbacteriaceae</taxon>
        <taxon>Agromyces</taxon>
    </lineage>
</organism>
<feature type="domain" description="Tyr recombinase" evidence="5">
    <location>
        <begin position="106"/>
        <end position="269"/>
    </location>
</feature>
<evidence type="ECO:0000256" key="2">
    <source>
        <dbReference type="ARBA" id="ARBA00023125"/>
    </source>
</evidence>
<name>A0AAU7W969_9MICO</name>
<dbReference type="GO" id="GO:0003677">
    <property type="term" value="F:DNA binding"/>
    <property type="evidence" value="ECO:0007669"/>
    <property type="project" value="UniProtKB-UniRule"/>
</dbReference>
<dbReference type="PROSITE" id="PS51898">
    <property type="entry name" value="TYR_RECOMBINASE"/>
    <property type="match status" value="1"/>
</dbReference>
<dbReference type="PANTHER" id="PTHR30349:SF64">
    <property type="entry name" value="PROPHAGE INTEGRASE INTD-RELATED"/>
    <property type="match status" value="1"/>
</dbReference>
<evidence type="ECO:0000256" key="3">
    <source>
        <dbReference type="ARBA" id="ARBA00023172"/>
    </source>
</evidence>
<dbReference type="Gene3D" id="1.10.443.10">
    <property type="entry name" value="Intergrase catalytic core"/>
    <property type="match status" value="1"/>
</dbReference>
<evidence type="ECO:0000313" key="7">
    <source>
        <dbReference type="EMBL" id="XBX81983.1"/>
    </source>
</evidence>
<dbReference type="InterPro" id="IPR013762">
    <property type="entry name" value="Integrase-like_cat_sf"/>
</dbReference>
<evidence type="ECO:0000256" key="4">
    <source>
        <dbReference type="PROSITE-ProRule" id="PRU01248"/>
    </source>
</evidence>
<dbReference type="GO" id="GO:0015074">
    <property type="term" value="P:DNA integration"/>
    <property type="evidence" value="ECO:0007669"/>
    <property type="project" value="InterPro"/>
</dbReference>
<dbReference type="Pfam" id="PF00589">
    <property type="entry name" value="Phage_integrase"/>
    <property type="match status" value="1"/>
</dbReference>
<dbReference type="GO" id="GO:0006310">
    <property type="term" value="P:DNA recombination"/>
    <property type="evidence" value="ECO:0007669"/>
    <property type="project" value="UniProtKB-KW"/>
</dbReference>
<dbReference type="InterPro" id="IPR002104">
    <property type="entry name" value="Integrase_catalytic"/>
</dbReference>
<dbReference type="PROSITE" id="PS51900">
    <property type="entry name" value="CB"/>
    <property type="match status" value="1"/>
</dbReference>
<dbReference type="InterPro" id="IPR044068">
    <property type="entry name" value="CB"/>
</dbReference>
<gene>
    <name evidence="7" type="ORF">ABIQ69_15400</name>
</gene>
<accession>A0AAU7W969</accession>
<comment type="similarity">
    <text evidence="1">Belongs to the 'phage' integrase family.</text>
</comment>